<protein>
    <submittedName>
        <fullName evidence="2">Uncharacterized protein</fullName>
    </submittedName>
</protein>
<evidence type="ECO:0000313" key="3">
    <source>
        <dbReference type="Proteomes" id="UP000324222"/>
    </source>
</evidence>
<evidence type="ECO:0000256" key="1">
    <source>
        <dbReference type="SAM" id="MobiDB-lite"/>
    </source>
</evidence>
<feature type="compositionally biased region" description="Basic and acidic residues" evidence="1">
    <location>
        <begin position="9"/>
        <end position="25"/>
    </location>
</feature>
<name>A0A5B7G0H9_PORTR</name>
<sequence>MLQKLMRKNLRDVSRHFSSPLREESDLGTPRLGLESPF</sequence>
<dbReference type="Proteomes" id="UP000324222">
    <property type="component" value="Unassembled WGS sequence"/>
</dbReference>
<feature type="region of interest" description="Disordered" evidence="1">
    <location>
        <begin position="1"/>
        <end position="38"/>
    </location>
</feature>
<dbReference type="EMBL" id="VSRR010010096">
    <property type="protein sequence ID" value="MPC51316.1"/>
    <property type="molecule type" value="Genomic_DNA"/>
</dbReference>
<dbReference type="AlphaFoldDB" id="A0A5B7G0H9"/>
<proteinExistence type="predicted"/>
<gene>
    <name evidence="2" type="ORF">E2C01_045160</name>
</gene>
<organism evidence="2 3">
    <name type="scientific">Portunus trituberculatus</name>
    <name type="common">Swimming crab</name>
    <name type="synonym">Neptunus trituberculatus</name>
    <dbReference type="NCBI Taxonomy" id="210409"/>
    <lineage>
        <taxon>Eukaryota</taxon>
        <taxon>Metazoa</taxon>
        <taxon>Ecdysozoa</taxon>
        <taxon>Arthropoda</taxon>
        <taxon>Crustacea</taxon>
        <taxon>Multicrustacea</taxon>
        <taxon>Malacostraca</taxon>
        <taxon>Eumalacostraca</taxon>
        <taxon>Eucarida</taxon>
        <taxon>Decapoda</taxon>
        <taxon>Pleocyemata</taxon>
        <taxon>Brachyura</taxon>
        <taxon>Eubrachyura</taxon>
        <taxon>Portunoidea</taxon>
        <taxon>Portunidae</taxon>
        <taxon>Portuninae</taxon>
        <taxon>Portunus</taxon>
    </lineage>
</organism>
<reference evidence="2 3" key="1">
    <citation type="submission" date="2019-05" db="EMBL/GenBank/DDBJ databases">
        <title>Another draft genome of Portunus trituberculatus and its Hox gene families provides insights of decapod evolution.</title>
        <authorList>
            <person name="Jeong J.-H."/>
            <person name="Song I."/>
            <person name="Kim S."/>
            <person name="Choi T."/>
            <person name="Kim D."/>
            <person name="Ryu S."/>
            <person name="Kim W."/>
        </authorList>
    </citation>
    <scope>NUCLEOTIDE SEQUENCE [LARGE SCALE GENOMIC DNA]</scope>
    <source>
        <tissue evidence="2">Muscle</tissue>
    </source>
</reference>
<accession>A0A5B7G0H9</accession>
<evidence type="ECO:0000313" key="2">
    <source>
        <dbReference type="EMBL" id="MPC51316.1"/>
    </source>
</evidence>
<comment type="caution">
    <text evidence="2">The sequence shown here is derived from an EMBL/GenBank/DDBJ whole genome shotgun (WGS) entry which is preliminary data.</text>
</comment>
<keyword evidence="3" id="KW-1185">Reference proteome</keyword>